<comment type="caution">
    <text evidence="3">The sequence shown here is derived from an EMBL/GenBank/DDBJ whole genome shotgun (WGS) entry which is preliminary data.</text>
</comment>
<name>A0AAD6TVY5_9AGAR</name>
<keyword evidence="4" id="KW-1185">Reference proteome</keyword>
<protein>
    <submittedName>
        <fullName evidence="3">Uncharacterized protein</fullName>
    </submittedName>
</protein>
<feature type="non-terminal residue" evidence="3">
    <location>
        <position position="415"/>
    </location>
</feature>
<dbReference type="AlphaFoldDB" id="A0AAD6TVY5"/>
<keyword evidence="2" id="KW-0732">Signal</keyword>
<feature type="compositionally biased region" description="Low complexity" evidence="1">
    <location>
        <begin position="109"/>
        <end position="121"/>
    </location>
</feature>
<sequence length="415" mass="44879">MRAAVFLLIYVPQLAALRRPRAAHVPTVPAAQRMAPCLQTSTLARSQVRRCCPSRAAPSRPGTAAISCPERPRAPRSTPGLRRGTAAPRRPRCSHLAPHEIIRRRLRPRAPSASRLASIPRPRLHEARVRRDSRRAHPSVPPSPTRASGRVSSAAERGRCARPRRSLDASPRRRRALVRARLYARYAVATPAVCRFPGVGGARHRPRLPPPQARPRSRLALSIYKGTYIPGARLTPPATARSARSACAVPPSPSARPGPRFRPRTPAPRPFPMCRTPQPATSSASSHVGVKNPVPSKSGSSSPRAAASGDTPRLCRVVRQFARADLREASPSAESTRESPLEAARAPGIREQSPARAREAGVSARAVLELAPRARSWTRAADQRAPAPQMRARGPEAAANSPRAAATQSARRIER</sequence>
<feature type="region of interest" description="Disordered" evidence="1">
    <location>
        <begin position="326"/>
        <end position="415"/>
    </location>
</feature>
<dbReference type="Proteomes" id="UP001222325">
    <property type="component" value="Unassembled WGS sequence"/>
</dbReference>
<feature type="compositionally biased region" description="Low complexity" evidence="1">
    <location>
        <begin position="397"/>
        <end position="415"/>
    </location>
</feature>
<feature type="chain" id="PRO_5042061064" evidence="2">
    <location>
        <begin position="17"/>
        <end position="415"/>
    </location>
</feature>
<reference evidence="3" key="1">
    <citation type="submission" date="2023-03" db="EMBL/GenBank/DDBJ databases">
        <title>Massive genome expansion in bonnet fungi (Mycena s.s.) driven by repeated elements and novel gene families across ecological guilds.</title>
        <authorList>
            <consortium name="Lawrence Berkeley National Laboratory"/>
            <person name="Harder C.B."/>
            <person name="Miyauchi S."/>
            <person name="Viragh M."/>
            <person name="Kuo A."/>
            <person name="Thoen E."/>
            <person name="Andreopoulos B."/>
            <person name="Lu D."/>
            <person name="Skrede I."/>
            <person name="Drula E."/>
            <person name="Henrissat B."/>
            <person name="Morin E."/>
            <person name="Kohler A."/>
            <person name="Barry K."/>
            <person name="LaButti K."/>
            <person name="Morin E."/>
            <person name="Salamov A."/>
            <person name="Lipzen A."/>
            <person name="Mereny Z."/>
            <person name="Hegedus B."/>
            <person name="Baldrian P."/>
            <person name="Stursova M."/>
            <person name="Weitz H."/>
            <person name="Taylor A."/>
            <person name="Grigoriev I.V."/>
            <person name="Nagy L.G."/>
            <person name="Martin F."/>
            <person name="Kauserud H."/>
        </authorList>
    </citation>
    <scope>NUCLEOTIDE SEQUENCE</scope>
    <source>
        <strain evidence="3">CBHHK173m</strain>
    </source>
</reference>
<proteinExistence type="predicted"/>
<accession>A0AAD6TVY5</accession>
<evidence type="ECO:0000256" key="1">
    <source>
        <dbReference type="SAM" id="MobiDB-lite"/>
    </source>
</evidence>
<evidence type="ECO:0000313" key="3">
    <source>
        <dbReference type="EMBL" id="KAJ7081563.1"/>
    </source>
</evidence>
<feature type="signal peptide" evidence="2">
    <location>
        <begin position="1"/>
        <end position="16"/>
    </location>
</feature>
<evidence type="ECO:0000313" key="4">
    <source>
        <dbReference type="Proteomes" id="UP001222325"/>
    </source>
</evidence>
<evidence type="ECO:0000256" key="2">
    <source>
        <dbReference type="SAM" id="SignalP"/>
    </source>
</evidence>
<dbReference type="EMBL" id="JARJCN010000049">
    <property type="protein sequence ID" value="KAJ7081563.1"/>
    <property type="molecule type" value="Genomic_DNA"/>
</dbReference>
<organism evidence="3 4">
    <name type="scientific">Mycena belliarum</name>
    <dbReference type="NCBI Taxonomy" id="1033014"/>
    <lineage>
        <taxon>Eukaryota</taxon>
        <taxon>Fungi</taxon>
        <taxon>Dikarya</taxon>
        <taxon>Basidiomycota</taxon>
        <taxon>Agaricomycotina</taxon>
        <taxon>Agaricomycetes</taxon>
        <taxon>Agaricomycetidae</taxon>
        <taxon>Agaricales</taxon>
        <taxon>Marasmiineae</taxon>
        <taxon>Mycenaceae</taxon>
        <taxon>Mycena</taxon>
    </lineage>
</organism>
<feature type="region of interest" description="Disordered" evidence="1">
    <location>
        <begin position="53"/>
        <end position="172"/>
    </location>
</feature>
<feature type="compositionally biased region" description="Low complexity" evidence="1">
    <location>
        <begin position="293"/>
        <end position="308"/>
    </location>
</feature>
<feature type="region of interest" description="Disordered" evidence="1">
    <location>
        <begin position="234"/>
        <end position="312"/>
    </location>
</feature>
<gene>
    <name evidence="3" type="ORF">B0H15DRAFT_854116</name>
</gene>